<feature type="transmembrane region" description="Helical" evidence="7">
    <location>
        <begin position="21"/>
        <end position="45"/>
    </location>
</feature>
<evidence type="ECO:0000256" key="3">
    <source>
        <dbReference type="ARBA" id="ARBA00022692"/>
    </source>
</evidence>
<dbReference type="PANTHER" id="PTHR11403">
    <property type="entry name" value="CYTOCHROME C OXIDASE SUBUNIT III"/>
    <property type="match status" value="1"/>
</dbReference>
<feature type="domain" description="Heme-copper oxidase subunit III family profile" evidence="8">
    <location>
        <begin position="1"/>
        <end position="216"/>
    </location>
</feature>
<keyword evidence="10" id="KW-1185">Reference proteome</keyword>
<feature type="transmembrane region" description="Helical" evidence="7">
    <location>
        <begin position="99"/>
        <end position="117"/>
    </location>
</feature>
<reference evidence="9 10" key="1">
    <citation type="submission" date="2019-06" db="EMBL/GenBank/DDBJ databases">
        <title>Persicimonas caeni gen. nov., sp. nov., a predatory bacterium isolated from solar saltern.</title>
        <authorList>
            <person name="Wang S."/>
        </authorList>
    </citation>
    <scope>NUCLEOTIDE SEQUENCE [LARGE SCALE GENOMIC DNA]</scope>
    <source>
        <strain evidence="9 10">YN101</strain>
    </source>
</reference>
<evidence type="ECO:0000256" key="1">
    <source>
        <dbReference type="ARBA" id="ARBA00004141"/>
    </source>
</evidence>
<feature type="transmembrane region" description="Helical" evidence="7">
    <location>
        <begin position="151"/>
        <end position="175"/>
    </location>
</feature>
<dbReference type="EMBL" id="CP041186">
    <property type="protein sequence ID" value="QDG50444.1"/>
    <property type="molecule type" value="Genomic_DNA"/>
</dbReference>
<evidence type="ECO:0000256" key="4">
    <source>
        <dbReference type="ARBA" id="ARBA00022989"/>
    </source>
</evidence>
<dbReference type="GO" id="GO:0005886">
    <property type="term" value="C:plasma membrane"/>
    <property type="evidence" value="ECO:0007669"/>
    <property type="project" value="UniProtKB-SubCell"/>
</dbReference>
<evidence type="ECO:0000256" key="2">
    <source>
        <dbReference type="ARBA" id="ARBA00010581"/>
    </source>
</evidence>
<evidence type="ECO:0000256" key="6">
    <source>
        <dbReference type="RuleBase" id="RU003376"/>
    </source>
</evidence>
<dbReference type="SUPFAM" id="SSF81452">
    <property type="entry name" value="Cytochrome c oxidase subunit III-like"/>
    <property type="match status" value="1"/>
</dbReference>
<protein>
    <submittedName>
        <fullName evidence="9">Cytochrome c oxidase subunit 3 family protein</fullName>
    </submittedName>
</protein>
<dbReference type="InterPro" id="IPR000298">
    <property type="entry name" value="Cyt_c_oxidase-like_su3"/>
</dbReference>
<dbReference type="InterPro" id="IPR024791">
    <property type="entry name" value="Cyt_c/ubiquinol_Oxase_su3"/>
</dbReference>
<dbReference type="Proteomes" id="UP000315995">
    <property type="component" value="Chromosome"/>
</dbReference>
<evidence type="ECO:0000256" key="7">
    <source>
        <dbReference type="SAM" id="Phobius"/>
    </source>
</evidence>
<proteinExistence type="inferred from homology"/>
<gene>
    <name evidence="9" type="ORF">FIV42_06765</name>
</gene>
<dbReference type="AlphaFoldDB" id="A0A4Y6PQ47"/>
<feature type="transmembrane region" description="Helical" evidence="7">
    <location>
        <begin position="65"/>
        <end position="87"/>
    </location>
</feature>
<dbReference type="Gene3D" id="1.20.120.80">
    <property type="entry name" value="Cytochrome c oxidase, subunit III, four-helix bundle"/>
    <property type="match status" value="1"/>
</dbReference>
<evidence type="ECO:0000313" key="9">
    <source>
        <dbReference type="EMBL" id="QDG50444.1"/>
    </source>
</evidence>
<dbReference type="InterPro" id="IPR035973">
    <property type="entry name" value="Cyt_c_oxidase_su3-like_sf"/>
</dbReference>
<comment type="similarity">
    <text evidence="2 6">Belongs to the cytochrome c oxidase subunit 3 family.</text>
</comment>
<feature type="transmembrane region" description="Helical" evidence="7">
    <location>
        <begin position="195"/>
        <end position="214"/>
    </location>
</feature>
<dbReference type="InterPro" id="IPR013833">
    <property type="entry name" value="Cyt_c_oxidase_su3_a-hlx"/>
</dbReference>
<keyword evidence="3 6" id="KW-0812">Transmembrane</keyword>
<dbReference type="PROSITE" id="PS50253">
    <property type="entry name" value="COX3"/>
    <property type="match status" value="1"/>
</dbReference>
<dbReference type="GO" id="GO:0004129">
    <property type="term" value="F:cytochrome-c oxidase activity"/>
    <property type="evidence" value="ECO:0007669"/>
    <property type="project" value="InterPro"/>
</dbReference>
<dbReference type="RefSeq" id="WP_141196936.1">
    <property type="nucleotide sequence ID" value="NZ_CP041186.1"/>
</dbReference>
<dbReference type="Pfam" id="PF00510">
    <property type="entry name" value="COX3"/>
    <property type="match status" value="1"/>
</dbReference>
<dbReference type="OrthoDB" id="9810850at2"/>
<keyword evidence="4 7" id="KW-1133">Transmembrane helix</keyword>
<comment type="subcellular location">
    <subcellularLocation>
        <location evidence="6">Cell membrane</location>
        <topology evidence="6">Multi-pass membrane protein</topology>
    </subcellularLocation>
    <subcellularLocation>
        <location evidence="1">Membrane</location>
        <topology evidence="1">Multi-pass membrane protein</topology>
    </subcellularLocation>
</comment>
<evidence type="ECO:0000259" key="8">
    <source>
        <dbReference type="PROSITE" id="PS50253"/>
    </source>
</evidence>
<organism evidence="9 10">
    <name type="scientific">Persicimonas caeni</name>
    <dbReference type="NCBI Taxonomy" id="2292766"/>
    <lineage>
        <taxon>Bacteria</taxon>
        <taxon>Deltaproteobacteria</taxon>
        <taxon>Bradymonadales</taxon>
        <taxon>Bradymonadaceae</taxon>
        <taxon>Persicimonas</taxon>
    </lineage>
</organism>
<dbReference type="GO" id="GO:0019646">
    <property type="term" value="P:aerobic electron transport chain"/>
    <property type="evidence" value="ECO:0007669"/>
    <property type="project" value="InterPro"/>
</dbReference>
<accession>A0A5B8Y160</accession>
<dbReference type="CDD" id="cd02862">
    <property type="entry name" value="NorE_like"/>
    <property type="match status" value="1"/>
</dbReference>
<sequence>MSESTRDTPAHQFESLDQQHHAATLGMWIFLSSEIMLFGGMFVGYTVYRILYGETFQKVGAELNLLLGSVNTVILITSSFTIAVAVHAAKDARQKLTRLMLAATASLGSVFLLIKGYEWYEELHKNLVPFEGMPFAFSGADVGAAKIFMSFYFAMTGFHFLHLLIGVGLVSWMLLLSFRGKISKKKPNNLEMTGLYWHLVDVIWVFIYPLFYLVGP</sequence>
<keyword evidence="5 7" id="KW-0472">Membrane</keyword>
<accession>A0A4Y6PQ47</accession>
<name>A0A4Y6PQ47_PERCE</name>
<evidence type="ECO:0000313" key="10">
    <source>
        <dbReference type="Proteomes" id="UP000315995"/>
    </source>
</evidence>
<evidence type="ECO:0000256" key="5">
    <source>
        <dbReference type="ARBA" id="ARBA00023136"/>
    </source>
</evidence>
<dbReference type="PANTHER" id="PTHR11403:SF6">
    <property type="entry name" value="NITRIC OXIDE REDUCTASE SUBUNIT E"/>
    <property type="match status" value="1"/>
</dbReference>